<dbReference type="Proteomes" id="UP000248887">
    <property type="component" value="Unassembled WGS sequence"/>
</dbReference>
<evidence type="ECO:0000256" key="2">
    <source>
        <dbReference type="ARBA" id="ARBA00022448"/>
    </source>
</evidence>
<dbReference type="GO" id="GO:0005886">
    <property type="term" value="C:plasma membrane"/>
    <property type="evidence" value="ECO:0007669"/>
    <property type="project" value="UniProtKB-SubCell"/>
</dbReference>
<evidence type="ECO:0000256" key="4">
    <source>
        <dbReference type="ARBA" id="ARBA00022519"/>
    </source>
</evidence>
<proteinExistence type="inferred from homology"/>
<evidence type="ECO:0000313" key="11">
    <source>
        <dbReference type="EMBL" id="PZQ83052.1"/>
    </source>
</evidence>
<comment type="function">
    <text evidence="9">Part of the tripartite ATP-independent periplasmic (TRAP) transport system.</text>
</comment>
<evidence type="ECO:0000256" key="8">
    <source>
        <dbReference type="ARBA" id="ARBA00038436"/>
    </source>
</evidence>
<comment type="caution">
    <text evidence="11">The sequence shown here is derived from an EMBL/GenBank/DDBJ whole genome shotgun (WGS) entry which is preliminary data.</text>
</comment>
<feature type="transmembrane region" description="Helical" evidence="9">
    <location>
        <begin position="9"/>
        <end position="36"/>
    </location>
</feature>
<comment type="subunit">
    <text evidence="9">The complex comprises the extracytoplasmic solute receptor protein and the two transmembrane proteins.</text>
</comment>
<feature type="domain" description="Tripartite ATP-independent periplasmic transporters DctQ component" evidence="10">
    <location>
        <begin position="33"/>
        <end position="160"/>
    </location>
</feature>
<evidence type="ECO:0000256" key="3">
    <source>
        <dbReference type="ARBA" id="ARBA00022475"/>
    </source>
</evidence>
<organism evidence="11 12">
    <name type="scientific">Ancylobacter novellus</name>
    <name type="common">Thiobacillus novellus</name>
    <dbReference type="NCBI Taxonomy" id="921"/>
    <lineage>
        <taxon>Bacteria</taxon>
        <taxon>Pseudomonadati</taxon>
        <taxon>Pseudomonadota</taxon>
        <taxon>Alphaproteobacteria</taxon>
        <taxon>Hyphomicrobiales</taxon>
        <taxon>Xanthobacteraceae</taxon>
        <taxon>Ancylobacter</taxon>
    </lineage>
</organism>
<dbReference type="GO" id="GO:0015740">
    <property type="term" value="P:C4-dicarboxylate transport"/>
    <property type="evidence" value="ECO:0007669"/>
    <property type="project" value="TreeGrafter"/>
</dbReference>
<protein>
    <recommendedName>
        <fullName evidence="9">TRAP transporter small permease protein</fullName>
    </recommendedName>
</protein>
<keyword evidence="4 9" id="KW-0997">Cell inner membrane</keyword>
<evidence type="ECO:0000259" key="10">
    <source>
        <dbReference type="Pfam" id="PF04290"/>
    </source>
</evidence>
<feature type="transmembrane region" description="Helical" evidence="9">
    <location>
        <begin position="95"/>
        <end position="116"/>
    </location>
</feature>
<keyword evidence="3" id="KW-1003">Cell membrane</keyword>
<evidence type="ECO:0000313" key="12">
    <source>
        <dbReference type="Proteomes" id="UP000248887"/>
    </source>
</evidence>
<dbReference type="EMBL" id="QFQD01000024">
    <property type="protein sequence ID" value="PZQ83052.1"/>
    <property type="molecule type" value="Genomic_DNA"/>
</dbReference>
<dbReference type="InterPro" id="IPR055348">
    <property type="entry name" value="DctQ"/>
</dbReference>
<evidence type="ECO:0000256" key="7">
    <source>
        <dbReference type="ARBA" id="ARBA00023136"/>
    </source>
</evidence>
<sequence length="175" mass="19445">MSFDDVEHVVLRIAGVVARIVDAVIAFVVAALLVLVTTQFIDRNYVTLWHDSPEEYVKIGLVWLCFLGFVRASATGETIRITFIHDMLPADLQRVLDIGLELLLLVVVVFLAWKSWVMIQTASMQIILGTDLTLDVPVFGMLAGFVLLLPLIAWRLVRALAGRPPMPASHPVIED</sequence>
<keyword evidence="5 9" id="KW-0812">Transmembrane</keyword>
<keyword evidence="6 9" id="KW-1133">Transmembrane helix</keyword>
<dbReference type="InterPro" id="IPR007387">
    <property type="entry name" value="TRAP_DctQ"/>
</dbReference>
<evidence type="ECO:0000256" key="9">
    <source>
        <dbReference type="RuleBase" id="RU369079"/>
    </source>
</evidence>
<dbReference type="AlphaFoldDB" id="A0A2W5R1U3"/>
<evidence type="ECO:0000256" key="6">
    <source>
        <dbReference type="ARBA" id="ARBA00022989"/>
    </source>
</evidence>
<gene>
    <name evidence="11" type="ORF">DI549_09180</name>
</gene>
<dbReference type="Pfam" id="PF04290">
    <property type="entry name" value="DctQ"/>
    <property type="match status" value="1"/>
</dbReference>
<keyword evidence="2 9" id="KW-0813">Transport</keyword>
<evidence type="ECO:0000256" key="5">
    <source>
        <dbReference type="ARBA" id="ARBA00022692"/>
    </source>
</evidence>
<dbReference type="PANTHER" id="PTHR35011">
    <property type="entry name" value="2,3-DIKETO-L-GULONATE TRAP TRANSPORTER SMALL PERMEASE PROTEIN YIAM"/>
    <property type="match status" value="1"/>
</dbReference>
<keyword evidence="7 9" id="KW-0472">Membrane</keyword>
<name>A0A2W5R1U3_ANCNO</name>
<feature type="transmembrane region" description="Helical" evidence="9">
    <location>
        <begin position="136"/>
        <end position="157"/>
    </location>
</feature>
<reference evidence="11 12" key="1">
    <citation type="submission" date="2017-08" db="EMBL/GenBank/DDBJ databases">
        <title>Infants hospitalized years apart are colonized by the same room-sourced microbial strains.</title>
        <authorList>
            <person name="Brooks B."/>
            <person name="Olm M.R."/>
            <person name="Firek B.A."/>
            <person name="Baker R."/>
            <person name="Thomas B.C."/>
            <person name="Morowitz M.J."/>
            <person name="Banfield J.F."/>
        </authorList>
    </citation>
    <scope>NUCLEOTIDE SEQUENCE [LARGE SCALE GENOMIC DNA]</scope>
    <source>
        <strain evidence="11">S2_005_001_R2_27</strain>
    </source>
</reference>
<comment type="caution">
    <text evidence="9">Lacks conserved residue(s) required for the propagation of feature annotation.</text>
</comment>
<accession>A0A2W5R1U3</accession>
<evidence type="ECO:0000256" key="1">
    <source>
        <dbReference type="ARBA" id="ARBA00004429"/>
    </source>
</evidence>
<comment type="subcellular location">
    <subcellularLocation>
        <location evidence="1 9">Cell inner membrane</location>
        <topology evidence="1 9">Multi-pass membrane protein</topology>
    </subcellularLocation>
</comment>
<dbReference type="PANTHER" id="PTHR35011:SF2">
    <property type="entry name" value="2,3-DIKETO-L-GULONATE TRAP TRANSPORTER SMALL PERMEASE PROTEIN YIAM"/>
    <property type="match status" value="1"/>
</dbReference>
<comment type="similarity">
    <text evidence="8 9">Belongs to the TRAP transporter small permease family.</text>
</comment>
<dbReference type="GO" id="GO:0022857">
    <property type="term" value="F:transmembrane transporter activity"/>
    <property type="evidence" value="ECO:0007669"/>
    <property type="project" value="UniProtKB-UniRule"/>
</dbReference>